<keyword evidence="8" id="KW-1185">Reference proteome</keyword>
<keyword evidence="5" id="KW-0732">Signal</keyword>
<evidence type="ECO:0000256" key="5">
    <source>
        <dbReference type="SAM" id="SignalP"/>
    </source>
</evidence>
<proteinExistence type="predicted"/>
<dbReference type="SUPFAM" id="SSF103088">
    <property type="entry name" value="OmpA-like"/>
    <property type="match status" value="1"/>
</dbReference>
<sequence length="328" mass="35514">MTATRPYLARLARRLWRCGAVASVILAVACGSAPRRDLEFDRLHASLTALSADASLGRYALAERTLAEAAVRRLDASHINAEDHAHLAYLAERRVDVAYIAAQTAREAERLAALEREYSQMLLEASRRETAAVRAELDRQRRLELERAEEASRQPPPAAPSAPASAAPLTAASPSLDPDLLRRLTTLTPQSTPGGLQFTLEDLVFDPGTAILRPEAAAGIGRIYEQLARSTGAVRIEGFTDASGTADANLLLSQRRAEAVRAALVALGLSPGRVSVFGRGRNRRSHPTTMPPGVRSTGVSWSPSPSRSNRPFCNRNQLTQKAIRAWFA</sequence>
<dbReference type="PRINTS" id="PR01021">
    <property type="entry name" value="OMPADOMAIN"/>
</dbReference>
<dbReference type="Pfam" id="PF00691">
    <property type="entry name" value="OmpA"/>
    <property type="match status" value="1"/>
</dbReference>
<dbReference type="CDD" id="cd07185">
    <property type="entry name" value="OmpA_C-like"/>
    <property type="match status" value="1"/>
</dbReference>
<dbReference type="PROSITE" id="PS51123">
    <property type="entry name" value="OMPA_2"/>
    <property type="match status" value="1"/>
</dbReference>
<feature type="compositionally biased region" description="Low complexity" evidence="4">
    <location>
        <begin position="161"/>
        <end position="172"/>
    </location>
</feature>
<organism evidence="7 8">
    <name type="scientific">Tahibacter amnicola</name>
    <dbReference type="NCBI Taxonomy" id="2976241"/>
    <lineage>
        <taxon>Bacteria</taxon>
        <taxon>Pseudomonadati</taxon>
        <taxon>Pseudomonadota</taxon>
        <taxon>Gammaproteobacteria</taxon>
        <taxon>Lysobacterales</taxon>
        <taxon>Rhodanobacteraceae</taxon>
        <taxon>Tahibacter</taxon>
    </lineage>
</organism>
<dbReference type="InterPro" id="IPR006665">
    <property type="entry name" value="OmpA-like"/>
</dbReference>
<feature type="signal peptide" evidence="5">
    <location>
        <begin position="1"/>
        <end position="22"/>
    </location>
</feature>
<feature type="chain" id="PRO_5045897230" evidence="5">
    <location>
        <begin position="23"/>
        <end position="328"/>
    </location>
</feature>
<feature type="domain" description="OmpA-like" evidence="6">
    <location>
        <begin position="194"/>
        <end position="305"/>
    </location>
</feature>
<dbReference type="Proteomes" id="UP001064632">
    <property type="component" value="Chromosome"/>
</dbReference>
<dbReference type="PANTHER" id="PTHR30329:SF20">
    <property type="entry name" value="EXPORTED PROTEIN"/>
    <property type="match status" value="1"/>
</dbReference>
<dbReference type="PROSITE" id="PS01068">
    <property type="entry name" value="OMPA_1"/>
    <property type="match status" value="1"/>
</dbReference>
<evidence type="ECO:0000256" key="3">
    <source>
        <dbReference type="PROSITE-ProRule" id="PRU00473"/>
    </source>
</evidence>
<dbReference type="RefSeq" id="WP_261696164.1">
    <property type="nucleotide sequence ID" value="NZ_CP104694.1"/>
</dbReference>
<keyword evidence="2 3" id="KW-0472">Membrane</keyword>
<feature type="region of interest" description="Disordered" evidence="4">
    <location>
        <begin position="146"/>
        <end position="172"/>
    </location>
</feature>
<dbReference type="InterPro" id="IPR036737">
    <property type="entry name" value="OmpA-like_sf"/>
</dbReference>
<dbReference type="EMBL" id="CP104694">
    <property type="protein sequence ID" value="UXI69206.1"/>
    <property type="molecule type" value="Genomic_DNA"/>
</dbReference>
<dbReference type="InterPro" id="IPR006664">
    <property type="entry name" value="OMP_bac"/>
</dbReference>
<evidence type="ECO:0000259" key="6">
    <source>
        <dbReference type="PROSITE" id="PS51123"/>
    </source>
</evidence>
<reference evidence="7" key="1">
    <citation type="submission" date="2022-09" db="EMBL/GenBank/DDBJ databases">
        <title>Tahibacter sp. nov., isolated from a fresh water.</title>
        <authorList>
            <person name="Baek J.H."/>
            <person name="Lee J.K."/>
            <person name="Kim J.M."/>
            <person name="Jeon C.O."/>
        </authorList>
    </citation>
    <scope>NUCLEOTIDE SEQUENCE</scope>
    <source>
        <strain evidence="7">W38</strain>
    </source>
</reference>
<evidence type="ECO:0000256" key="4">
    <source>
        <dbReference type="SAM" id="MobiDB-lite"/>
    </source>
</evidence>
<gene>
    <name evidence="7" type="ORF">N4264_06045</name>
</gene>
<dbReference type="PANTHER" id="PTHR30329">
    <property type="entry name" value="STATOR ELEMENT OF FLAGELLAR MOTOR COMPLEX"/>
    <property type="match status" value="1"/>
</dbReference>
<evidence type="ECO:0000256" key="2">
    <source>
        <dbReference type="ARBA" id="ARBA00023136"/>
    </source>
</evidence>
<feature type="compositionally biased region" description="Low complexity" evidence="4">
    <location>
        <begin position="300"/>
        <end position="311"/>
    </location>
</feature>
<evidence type="ECO:0000313" key="7">
    <source>
        <dbReference type="EMBL" id="UXI69206.1"/>
    </source>
</evidence>
<evidence type="ECO:0000313" key="8">
    <source>
        <dbReference type="Proteomes" id="UP001064632"/>
    </source>
</evidence>
<name>A0ABY6BKU3_9GAMM</name>
<protein>
    <submittedName>
        <fullName evidence="7">OmpA family protein</fullName>
    </submittedName>
</protein>
<dbReference type="InterPro" id="IPR006690">
    <property type="entry name" value="OMPA-like_CS"/>
</dbReference>
<feature type="region of interest" description="Disordered" evidence="4">
    <location>
        <begin position="278"/>
        <end position="311"/>
    </location>
</feature>
<evidence type="ECO:0000256" key="1">
    <source>
        <dbReference type="ARBA" id="ARBA00004442"/>
    </source>
</evidence>
<dbReference type="InterPro" id="IPR050330">
    <property type="entry name" value="Bact_OuterMem_StrucFunc"/>
</dbReference>
<dbReference type="Gene3D" id="3.30.1330.60">
    <property type="entry name" value="OmpA-like domain"/>
    <property type="match status" value="1"/>
</dbReference>
<dbReference type="PROSITE" id="PS51257">
    <property type="entry name" value="PROKAR_LIPOPROTEIN"/>
    <property type="match status" value="1"/>
</dbReference>
<comment type="subcellular location">
    <subcellularLocation>
        <location evidence="1">Cell outer membrane</location>
    </subcellularLocation>
</comment>
<accession>A0ABY6BKU3</accession>